<dbReference type="PROSITE" id="PS51257">
    <property type="entry name" value="PROKAR_LIPOPROTEIN"/>
    <property type="match status" value="1"/>
</dbReference>
<sequence length="316" mass="35814">MKRQFLNKCSLTFILALSLIACDSNDAPAQDTESKPDTETDIDQENDDLSYLPKLENDLTWTLQPQVSNEFNFDGGKEASEFTTDWKDGYINSWTGPGITQYSYEQSDIVDGELVYHATIEGEKIKTGCISSKAAVTYPMYMEVRVKLSESVLSSAVWMLSDDSTEEIDNLEAFGAKSSDYFSKRLHLSHHVFIRDPFQDYQPEGPETWYADGKNTIWSDDYHNYGVLWEDPWSLSYYVDGKMVRKTPVDEIDPKNFTNGNGLTKPMHMIISAAAQSWRSSDSQGAGAVDFLTDPTVANVDKTIMKVDWIRVYKPE</sequence>
<protein>
    <submittedName>
        <fullName evidence="8">Beta-agarase</fullName>
    </submittedName>
</protein>
<gene>
    <name evidence="8" type="ORF">C1A40_12485</name>
</gene>
<keyword evidence="2 6" id="KW-0732">Signal</keyword>
<evidence type="ECO:0000256" key="5">
    <source>
        <dbReference type="PIRSR" id="PIRSR001097-50"/>
    </source>
</evidence>
<feature type="active site" description="Proton donor" evidence="5">
    <location>
        <position position="172"/>
    </location>
</feature>
<name>A0A2I7SJX8_9FLAO</name>
<dbReference type="InterPro" id="IPR000757">
    <property type="entry name" value="Beta-glucanase-like"/>
</dbReference>
<evidence type="ECO:0000256" key="2">
    <source>
        <dbReference type="ARBA" id="ARBA00022729"/>
    </source>
</evidence>
<accession>A0A2I7SJX8</accession>
<feature type="signal peptide" evidence="6">
    <location>
        <begin position="1"/>
        <end position="29"/>
    </location>
</feature>
<keyword evidence="9" id="KW-1185">Reference proteome</keyword>
<evidence type="ECO:0000256" key="1">
    <source>
        <dbReference type="ARBA" id="ARBA00006865"/>
    </source>
</evidence>
<dbReference type="InterPro" id="IPR016287">
    <property type="entry name" value="Beta_agarase"/>
</dbReference>
<dbReference type="PROSITE" id="PS51762">
    <property type="entry name" value="GH16_2"/>
    <property type="match status" value="1"/>
</dbReference>
<dbReference type="InterPro" id="IPR013320">
    <property type="entry name" value="ConA-like_dom_sf"/>
</dbReference>
<dbReference type="InterPro" id="IPR050546">
    <property type="entry name" value="Glycosyl_Hydrlase_16"/>
</dbReference>
<dbReference type="Pfam" id="PF00722">
    <property type="entry name" value="Glyco_hydro_16"/>
    <property type="match status" value="1"/>
</dbReference>
<dbReference type="PANTHER" id="PTHR10963">
    <property type="entry name" value="GLYCOSYL HYDROLASE-RELATED"/>
    <property type="match status" value="1"/>
</dbReference>
<evidence type="ECO:0000259" key="7">
    <source>
        <dbReference type="PROSITE" id="PS51762"/>
    </source>
</evidence>
<dbReference type="GO" id="GO:0005975">
    <property type="term" value="P:carbohydrate metabolic process"/>
    <property type="evidence" value="ECO:0007669"/>
    <property type="project" value="InterPro"/>
</dbReference>
<dbReference type="EMBL" id="CP025938">
    <property type="protein sequence ID" value="AUS06215.1"/>
    <property type="molecule type" value="Genomic_DNA"/>
</dbReference>
<evidence type="ECO:0000256" key="3">
    <source>
        <dbReference type="ARBA" id="ARBA00022801"/>
    </source>
</evidence>
<feature type="chain" id="PRO_5014419949" evidence="6">
    <location>
        <begin position="30"/>
        <end position="316"/>
    </location>
</feature>
<feature type="domain" description="GH16" evidence="7">
    <location>
        <begin position="57"/>
        <end position="316"/>
    </location>
</feature>
<dbReference type="RefSeq" id="WP_102996177.1">
    <property type="nucleotide sequence ID" value="NZ_CP025938.1"/>
</dbReference>
<proteinExistence type="inferred from homology"/>
<dbReference type="SUPFAM" id="SSF49899">
    <property type="entry name" value="Concanavalin A-like lectins/glucanases"/>
    <property type="match status" value="1"/>
</dbReference>
<dbReference type="PANTHER" id="PTHR10963:SF55">
    <property type="entry name" value="GLYCOSIDE HYDROLASE FAMILY 16 PROTEIN"/>
    <property type="match status" value="1"/>
</dbReference>
<dbReference type="Proteomes" id="UP000236592">
    <property type="component" value="Chromosome"/>
</dbReference>
<evidence type="ECO:0000256" key="6">
    <source>
        <dbReference type="SAM" id="SignalP"/>
    </source>
</evidence>
<reference evidence="9" key="1">
    <citation type="submission" date="2018-01" db="EMBL/GenBank/DDBJ databases">
        <title>Complete genome of Tamlana sp. UJ94.</title>
        <authorList>
            <person name="Jung J."/>
            <person name="Chung D."/>
            <person name="Bae S.S."/>
            <person name="Baek K."/>
        </authorList>
    </citation>
    <scope>NUCLEOTIDE SEQUENCE [LARGE SCALE GENOMIC DNA]</scope>
    <source>
        <strain evidence="9">UJ94</strain>
    </source>
</reference>
<dbReference type="KEGG" id="taj:C1A40_12485"/>
<evidence type="ECO:0000313" key="8">
    <source>
        <dbReference type="EMBL" id="AUS06215.1"/>
    </source>
</evidence>
<organism evidence="8 9">
    <name type="scientific">Pseudotamlana carrageenivorans</name>
    <dbReference type="NCBI Taxonomy" id="2069432"/>
    <lineage>
        <taxon>Bacteria</taxon>
        <taxon>Pseudomonadati</taxon>
        <taxon>Bacteroidota</taxon>
        <taxon>Flavobacteriia</taxon>
        <taxon>Flavobacteriales</taxon>
        <taxon>Flavobacteriaceae</taxon>
        <taxon>Pseudotamlana</taxon>
    </lineage>
</organism>
<evidence type="ECO:0000256" key="4">
    <source>
        <dbReference type="ARBA" id="ARBA00023295"/>
    </source>
</evidence>
<comment type="similarity">
    <text evidence="1">Belongs to the glycosyl hydrolase 16 family.</text>
</comment>
<dbReference type="GO" id="GO:0033916">
    <property type="term" value="F:beta-agarase activity"/>
    <property type="evidence" value="ECO:0007669"/>
    <property type="project" value="InterPro"/>
</dbReference>
<dbReference type="OrthoDB" id="9809583at2"/>
<keyword evidence="4" id="KW-0326">Glycosidase</keyword>
<dbReference type="Gene3D" id="2.60.120.200">
    <property type="match status" value="1"/>
</dbReference>
<feature type="active site" description="Nucleophile" evidence="5">
    <location>
        <position position="167"/>
    </location>
</feature>
<dbReference type="AlphaFoldDB" id="A0A2I7SJX8"/>
<keyword evidence="3" id="KW-0378">Hydrolase</keyword>
<dbReference type="PIRSF" id="PIRSF001097">
    <property type="entry name" value="Agarase"/>
    <property type="match status" value="1"/>
</dbReference>
<evidence type="ECO:0000313" key="9">
    <source>
        <dbReference type="Proteomes" id="UP000236592"/>
    </source>
</evidence>